<dbReference type="AlphaFoldDB" id="A0A819KDJ8"/>
<evidence type="ECO:0000313" key="1">
    <source>
        <dbReference type="EMBL" id="CAF3947257.1"/>
    </source>
</evidence>
<accession>A0A819KDJ8</accession>
<evidence type="ECO:0000313" key="2">
    <source>
        <dbReference type="Proteomes" id="UP000663874"/>
    </source>
</evidence>
<gene>
    <name evidence="1" type="ORF">FNK824_LOCUS23011</name>
</gene>
<comment type="caution">
    <text evidence="1">The sequence shown here is derived from an EMBL/GenBank/DDBJ whole genome shotgun (WGS) entry which is preliminary data.</text>
</comment>
<name>A0A819KDJ8_9BILA</name>
<reference evidence="1" key="1">
    <citation type="submission" date="2021-02" db="EMBL/GenBank/DDBJ databases">
        <authorList>
            <person name="Nowell W R."/>
        </authorList>
    </citation>
    <scope>NUCLEOTIDE SEQUENCE</scope>
</reference>
<sequence>MTSMTMKSFLHRTYSVDDQVLNRICENILPRIHHQVKELIIEQDSMQRVLHTFNYPQLYSLTLMNFQAERLTKYLIDDATFRNLLTEQITYLKIDVQDQTISSAMPETLSNIFAVILHLCKRLIIISQSFPVLANLHISNDEPQTDKQQSTTFIMFPRVILLDLYFSHVDYAEQFLIDKNCHLPRLLNLGIEYESIKTVTHNFTNNATRLTCSKLTSLNIHEPFVRPENFDRYFPLL</sequence>
<dbReference type="EMBL" id="CAJOBE010004788">
    <property type="protein sequence ID" value="CAF3947257.1"/>
    <property type="molecule type" value="Genomic_DNA"/>
</dbReference>
<proteinExistence type="predicted"/>
<protein>
    <submittedName>
        <fullName evidence="1">Uncharacterized protein</fullName>
    </submittedName>
</protein>
<organism evidence="1 2">
    <name type="scientific">Rotaria sordida</name>
    <dbReference type="NCBI Taxonomy" id="392033"/>
    <lineage>
        <taxon>Eukaryota</taxon>
        <taxon>Metazoa</taxon>
        <taxon>Spiralia</taxon>
        <taxon>Gnathifera</taxon>
        <taxon>Rotifera</taxon>
        <taxon>Eurotatoria</taxon>
        <taxon>Bdelloidea</taxon>
        <taxon>Philodinida</taxon>
        <taxon>Philodinidae</taxon>
        <taxon>Rotaria</taxon>
    </lineage>
</organism>
<dbReference type="Proteomes" id="UP000663874">
    <property type="component" value="Unassembled WGS sequence"/>
</dbReference>